<evidence type="ECO:0000313" key="2">
    <source>
        <dbReference type="Proteomes" id="UP000292564"/>
    </source>
</evidence>
<dbReference type="RefSeq" id="WP_242624646.1">
    <property type="nucleotide sequence ID" value="NZ_SHKY01000001.1"/>
</dbReference>
<comment type="caution">
    <text evidence="1">The sequence shown here is derived from an EMBL/GenBank/DDBJ whole genome shotgun (WGS) entry which is preliminary data.</text>
</comment>
<dbReference type="EMBL" id="SHKY01000001">
    <property type="protein sequence ID" value="RZU48648.1"/>
    <property type="molecule type" value="Genomic_DNA"/>
</dbReference>
<gene>
    <name evidence="1" type="ORF">EV385_0366</name>
</gene>
<proteinExistence type="predicted"/>
<dbReference type="AlphaFoldDB" id="A0A4Q7ZDC6"/>
<accession>A0A4Q7ZDC6</accession>
<name>A0A4Q7ZDC6_9ACTN</name>
<sequence length="317" mass="33809">MVAFLSLLAPGPAGYLALGGLAGGRLRLSVDPLTAELHPVASSRVCPVWRLPVGDAVGVVAQRSGRHPESWWAQFPAASERFDAAYTVDGLGELILPHIPSPLLRREAEIATDIVVRRLERPNSPEAAERADNALQRFVATLDRIADRSTGTGSIAEAAALCDALLGRYPKAASACEPYVGTVKLAKLFVTALRLDYFDIPLALRLLGGGQEPAQAVRSGLLIGRYSWWPAWLLNVVTERALAGTLDEETITALDNCAYASLSPAQARLARHLLAGDARLIGTAVTRLEVLGESEAAARLREGDLKAVALAARLMPM</sequence>
<evidence type="ECO:0000313" key="1">
    <source>
        <dbReference type="EMBL" id="RZU48648.1"/>
    </source>
</evidence>
<keyword evidence="2" id="KW-1185">Reference proteome</keyword>
<organism evidence="1 2">
    <name type="scientific">Krasilnikovia cinnamomea</name>
    <dbReference type="NCBI Taxonomy" id="349313"/>
    <lineage>
        <taxon>Bacteria</taxon>
        <taxon>Bacillati</taxon>
        <taxon>Actinomycetota</taxon>
        <taxon>Actinomycetes</taxon>
        <taxon>Micromonosporales</taxon>
        <taxon>Micromonosporaceae</taxon>
        <taxon>Krasilnikovia</taxon>
    </lineage>
</organism>
<protein>
    <submittedName>
        <fullName evidence="1">Uncharacterized protein</fullName>
    </submittedName>
</protein>
<dbReference type="Proteomes" id="UP000292564">
    <property type="component" value="Unassembled WGS sequence"/>
</dbReference>
<reference evidence="1 2" key="1">
    <citation type="submission" date="2019-02" db="EMBL/GenBank/DDBJ databases">
        <title>Sequencing the genomes of 1000 actinobacteria strains.</title>
        <authorList>
            <person name="Klenk H.-P."/>
        </authorList>
    </citation>
    <scope>NUCLEOTIDE SEQUENCE [LARGE SCALE GENOMIC DNA]</scope>
    <source>
        <strain evidence="1 2">DSM 45162</strain>
    </source>
</reference>